<feature type="compositionally biased region" description="Polar residues" evidence="8">
    <location>
        <begin position="725"/>
        <end position="754"/>
    </location>
</feature>
<organism evidence="10 11">
    <name type="scientific">Thelephora terrestris</name>
    <dbReference type="NCBI Taxonomy" id="56493"/>
    <lineage>
        <taxon>Eukaryota</taxon>
        <taxon>Fungi</taxon>
        <taxon>Dikarya</taxon>
        <taxon>Basidiomycota</taxon>
        <taxon>Agaricomycotina</taxon>
        <taxon>Agaricomycetes</taxon>
        <taxon>Thelephorales</taxon>
        <taxon>Thelephoraceae</taxon>
        <taxon>Thelephora</taxon>
    </lineage>
</organism>
<accession>A0A9P6L7R1</accession>
<protein>
    <recommendedName>
        <fullName evidence="9">Inner centromere protein ARK-binding domain-containing protein</fullName>
    </recommendedName>
</protein>
<dbReference type="AlphaFoldDB" id="A0A9P6L7R1"/>
<feature type="compositionally biased region" description="Low complexity" evidence="8">
    <location>
        <begin position="860"/>
        <end position="869"/>
    </location>
</feature>
<keyword evidence="6" id="KW-0206">Cytoskeleton</keyword>
<feature type="compositionally biased region" description="Basic and acidic residues" evidence="8">
    <location>
        <begin position="758"/>
        <end position="768"/>
    </location>
</feature>
<feature type="compositionally biased region" description="Basic and acidic residues" evidence="8">
    <location>
        <begin position="578"/>
        <end position="589"/>
    </location>
</feature>
<keyword evidence="5" id="KW-0159">Chromosome partition</keyword>
<feature type="compositionally biased region" description="Acidic residues" evidence="8">
    <location>
        <begin position="1072"/>
        <end position="1081"/>
    </location>
</feature>
<feature type="compositionally biased region" description="Basic and acidic residues" evidence="8">
    <location>
        <begin position="940"/>
        <end position="953"/>
    </location>
</feature>
<sequence length="1165" mass="128005">MAESQRNRPSNQWVHTVRAGMASDDSRTWFDAKVQEHGFDFLDDYLDRILAQAKQPQPIIELVKTPNRRRNPQTKGKFAVPSSSRLRSVLTASIEEPETEDDQTLPPNAFAEALIDAGNEEDTFSRPIPPSAQLVVPTVTNARLSPVVEVSYHAEQVIEPTSELKSSIGPPNASLPDVRPPSPELEPRQEEIVVGESINGAPPSPPMSPMDVSPELPSEKTLPTPPDDEVPIVSEQHPPSSKPAVMSDISKSPAPQPEPSTRPGPLRPLHTTENADMKSRTAPLPALATNVFTPLPPPTDIPGTRLMRKASAPQLQPNLPAFVRDPAPQPTPAIPKRTSWLVKARDVHQEAKTLTHTKRAESHHGIPESSAATTNHLAKSTKRKPSEIFDGVEIPPRHSGKVQKVTETDVQTNATRELHEQEKREKEEEKERDEGKGKGKERQMEVDIQQEPQSDFDILDEEDPLHTLKRTVKGLGSRAGKSMGKSIGGLAAAALAEARATAEARIAEKTEKFNVIDPKLNQPEPQPQQAETEVPQAKSDLQQQPPQKDKSPAPQPTNVRASLHKERVFQPPSQADVIKLKAQKDDVSKSNDPTQPTRSILKPPPVHQPVFSKPVFTAPKPKPRSPKPPTVTNIGLQPSFSSTSNNKLDDAPAPTAWLLENQENRDRDKHDDHTAFSTALYDTRNDLGGPGSDLDEGDSWHDGDKLNPIWSSLNFDGPQRDDEMTWSTIPTQNHTSSTQGFHTTNTESSTNTGYKSTKSREEKEKESLEILGSAKSDVPSSPPKQDRVLEKAREALRELPHETDDISMEIDEVEEPAKVASEQSMIAPSNSQGGLLSNALKTVAGVFGAGKKAKTPDPPKSLQLSASLSKKQKEEEDKKVSRMKEMELRRQQIAEKKAEVEKSKKAEEEQKARLEAEKKREREEDASKKVLAKPPTTTKKATEDPSKQRKVEGDGSASGSQSSQSSKPPSQQQQPQPKSILKTPAPAKETTPAVPPPKLIPTPAPSSDITTKPKVAATPLKKGAPNTKGKAKATHDDELLPSQIVKKDMAARARAKLDPPAITSESIQLPEIDSEYSDSDDEDRKKNFDPPDWAQQANVTDALQSLSKVNPDNIFGAVQPLAIEDMFRTRTSRFRARTSSANWNGPDGLTKEEEEDYVRRMGFDE</sequence>
<keyword evidence="11" id="KW-1185">Reference proteome</keyword>
<dbReference type="GO" id="GO:0007059">
    <property type="term" value="P:chromosome segregation"/>
    <property type="evidence" value="ECO:0007669"/>
    <property type="project" value="UniProtKB-KW"/>
</dbReference>
<feature type="region of interest" description="Disordered" evidence="8">
    <location>
        <begin position="351"/>
        <end position="462"/>
    </location>
</feature>
<reference evidence="10" key="2">
    <citation type="submission" date="2020-11" db="EMBL/GenBank/DDBJ databases">
        <authorList>
            <consortium name="DOE Joint Genome Institute"/>
            <person name="Kuo A."/>
            <person name="Miyauchi S."/>
            <person name="Kiss E."/>
            <person name="Drula E."/>
            <person name="Kohler A."/>
            <person name="Sanchez-Garcia M."/>
            <person name="Andreopoulos B."/>
            <person name="Barry K.W."/>
            <person name="Bonito G."/>
            <person name="Buee M."/>
            <person name="Carver A."/>
            <person name="Chen C."/>
            <person name="Cichocki N."/>
            <person name="Clum A."/>
            <person name="Culley D."/>
            <person name="Crous P.W."/>
            <person name="Fauchery L."/>
            <person name="Girlanda M."/>
            <person name="Hayes R."/>
            <person name="Keri Z."/>
            <person name="Labutti K."/>
            <person name="Lipzen A."/>
            <person name="Lombard V."/>
            <person name="Magnuson J."/>
            <person name="Maillard F."/>
            <person name="Morin E."/>
            <person name="Murat C."/>
            <person name="Nolan M."/>
            <person name="Ohm R."/>
            <person name="Pangilinan J."/>
            <person name="Pereira M."/>
            <person name="Perotto S."/>
            <person name="Peter M."/>
            <person name="Riley R."/>
            <person name="Sitrit Y."/>
            <person name="Stielow B."/>
            <person name="Szollosi G."/>
            <person name="Zifcakova L."/>
            <person name="Stursova M."/>
            <person name="Spatafora J.W."/>
            <person name="Tedersoo L."/>
            <person name="Vaario L.-M."/>
            <person name="Yamada A."/>
            <person name="Yan M."/>
            <person name="Wang P."/>
            <person name="Xu J."/>
            <person name="Bruns T."/>
            <person name="Baldrian P."/>
            <person name="Vilgalys R."/>
            <person name="Henrissat B."/>
            <person name="Grigoriev I.V."/>
            <person name="Hibbett D."/>
            <person name="Nagy L.G."/>
            <person name="Martin F.M."/>
        </authorList>
    </citation>
    <scope>NUCLEOTIDE SEQUENCE</scope>
    <source>
        <strain evidence="10">UH-Tt-Lm1</strain>
    </source>
</reference>
<dbReference type="OrthoDB" id="6123at2759"/>
<evidence type="ECO:0000313" key="10">
    <source>
        <dbReference type="EMBL" id="KAF9786958.1"/>
    </source>
</evidence>
<evidence type="ECO:0000256" key="6">
    <source>
        <dbReference type="ARBA" id="ARBA00023212"/>
    </source>
</evidence>
<feature type="compositionally biased region" description="Pro residues" evidence="8">
    <location>
        <begin position="993"/>
        <end position="1004"/>
    </location>
</feature>
<feature type="domain" description="Inner centromere protein ARK-binding" evidence="9">
    <location>
        <begin position="1071"/>
        <end position="1127"/>
    </location>
</feature>
<feature type="region of interest" description="Disordered" evidence="8">
    <location>
        <begin position="161"/>
        <end position="305"/>
    </location>
</feature>
<dbReference type="Proteomes" id="UP000736335">
    <property type="component" value="Unassembled WGS sequence"/>
</dbReference>
<feature type="compositionally biased region" description="Basic and acidic residues" evidence="8">
    <location>
        <begin position="662"/>
        <end position="674"/>
    </location>
</feature>
<evidence type="ECO:0000259" key="9">
    <source>
        <dbReference type="Pfam" id="PF03941"/>
    </source>
</evidence>
<evidence type="ECO:0000256" key="7">
    <source>
        <dbReference type="ARBA" id="ARBA00023242"/>
    </source>
</evidence>
<feature type="compositionally biased region" description="Basic and acidic residues" evidence="8">
    <location>
        <begin position="1045"/>
        <end position="1057"/>
    </location>
</feature>
<evidence type="ECO:0000256" key="8">
    <source>
        <dbReference type="SAM" id="MobiDB-lite"/>
    </source>
</evidence>
<feature type="region of interest" description="Disordered" evidence="8">
    <location>
        <begin position="511"/>
        <end position="789"/>
    </location>
</feature>
<keyword evidence="4" id="KW-0963">Cytoplasm</keyword>
<dbReference type="Pfam" id="PF03941">
    <property type="entry name" value="INCENP_ARK-bind"/>
    <property type="match status" value="1"/>
</dbReference>
<feature type="compositionally biased region" description="Basic and acidic residues" evidence="8">
    <location>
        <begin position="416"/>
        <end position="445"/>
    </location>
</feature>
<evidence type="ECO:0000256" key="4">
    <source>
        <dbReference type="ARBA" id="ARBA00022490"/>
    </source>
</evidence>
<dbReference type="InterPro" id="IPR005635">
    <property type="entry name" value="Inner_centromere_prot_ARK-bd"/>
</dbReference>
<comment type="similarity">
    <text evidence="3">Belongs to the INCENP family.</text>
</comment>
<feature type="region of interest" description="Disordered" evidence="8">
    <location>
        <begin position="815"/>
        <end position="835"/>
    </location>
</feature>
<feature type="compositionally biased region" description="Low complexity" evidence="8">
    <location>
        <begin position="527"/>
        <end position="536"/>
    </location>
</feature>
<keyword evidence="7" id="KW-0539">Nucleus</keyword>
<dbReference type="GO" id="GO:0005819">
    <property type="term" value="C:spindle"/>
    <property type="evidence" value="ECO:0007669"/>
    <property type="project" value="UniProtKB-SubCell"/>
</dbReference>
<evidence type="ECO:0000256" key="1">
    <source>
        <dbReference type="ARBA" id="ARBA00004123"/>
    </source>
</evidence>
<comment type="subcellular location">
    <subcellularLocation>
        <location evidence="2">Cytoplasm</location>
        <location evidence="2">Cytoskeleton</location>
        <location evidence="2">Spindle</location>
    </subcellularLocation>
    <subcellularLocation>
        <location evidence="1">Nucleus</location>
    </subcellularLocation>
</comment>
<feature type="region of interest" description="Disordered" evidence="8">
    <location>
        <begin position="318"/>
        <end position="339"/>
    </location>
</feature>
<evidence type="ECO:0000256" key="5">
    <source>
        <dbReference type="ARBA" id="ARBA00022829"/>
    </source>
</evidence>
<evidence type="ECO:0000313" key="11">
    <source>
        <dbReference type="Proteomes" id="UP000736335"/>
    </source>
</evidence>
<feature type="compositionally biased region" description="Basic and acidic residues" evidence="8">
    <location>
        <begin position="871"/>
        <end position="928"/>
    </location>
</feature>
<feature type="region of interest" description="Disordered" evidence="8">
    <location>
        <begin position="849"/>
        <end position="1096"/>
    </location>
</feature>
<comment type="caution">
    <text evidence="10">The sequence shown here is derived from an EMBL/GenBank/DDBJ whole genome shotgun (WGS) entry which is preliminary data.</text>
</comment>
<dbReference type="PANTHER" id="PTHR13142:SF1">
    <property type="entry name" value="INNER CENTROMERE PROTEIN"/>
    <property type="match status" value="1"/>
</dbReference>
<dbReference type="EMBL" id="WIUZ02000005">
    <property type="protein sequence ID" value="KAF9786958.1"/>
    <property type="molecule type" value="Genomic_DNA"/>
</dbReference>
<reference evidence="10" key="1">
    <citation type="journal article" date="2020" name="Nat. Commun.">
        <title>Large-scale genome sequencing of mycorrhizal fungi provides insights into the early evolution of symbiotic traits.</title>
        <authorList>
            <person name="Miyauchi S."/>
            <person name="Kiss E."/>
            <person name="Kuo A."/>
            <person name="Drula E."/>
            <person name="Kohler A."/>
            <person name="Sanchez-Garcia M."/>
            <person name="Morin E."/>
            <person name="Andreopoulos B."/>
            <person name="Barry K.W."/>
            <person name="Bonito G."/>
            <person name="Buee M."/>
            <person name="Carver A."/>
            <person name="Chen C."/>
            <person name="Cichocki N."/>
            <person name="Clum A."/>
            <person name="Culley D."/>
            <person name="Crous P.W."/>
            <person name="Fauchery L."/>
            <person name="Girlanda M."/>
            <person name="Hayes R.D."/>
            <person name="Keri Z."/>
            <person name="LaButti K."/>
            <person name="Lipzen A."/>
            <person name="Lombard V."/>
            <person name="Magnuson J."/>
            <person name="Maillard F."/>
            <person name="Murat C."/>
            <person name="Nolan M."/>
            <person name="Ohm R.A."/>
            <person name="Pangilinan J."/>
            <person name="Pereira M.F."/>
            <person name="Perotto S."/>
            <person name="Peter M."/>
            <person name="Pfister S."/>
            <person name="Riley R."/>
            <person name="Sitrit Y."/>
            <person name="Stielow J.B."/>
            <person name="Szollosi G."/>
            <person name="Zifcakova L."/>
            <person name="Stursova M."/>
            <person name="Spatafora J.W."/>
            <person name="Tedersoo L."/>
            <person name="Vaario L.M."/>
            <person name="Yamada A."/>
            <person name="Yan M."/>
            <person name="Wang P."/>
            <person name="Xu J."/>
            <person name="Bruns T."/>
            <person name="Baldrian P."/>
            <person name="Vilgalys R."/>
            <person name="Dunand C."/>
            <person name="Henrissat B."/>
            <person name="Grigoriev I.V."/>
            <person name="Hibbett D."/>
            <person name="Nagy L.G."/>
            <person name="Martin F.M."/>
        </authorList>
    </citation>
    <scope>NUCLEOTIDE SEQUENCE</scope>
    <source>
        <strain evidence="10">UH-Tt-Lm1</strain>
    </source>
</reference>
<feature type="compositionally biased region" description="Polar residues" evidence="8">
    <location>
        <begin position="630"/>
        <end position="646"/>
    </location>
</feature>
<proteinExistence type="inferred from homology"/>
<feature type="compositionally biased region" description="Basic and acidic residues" evidence="8">
    <location>
        <begin position="351"/>
        <end position="366"/>
    </location>
</feature>
<gene>
    <name evidence="10" type="ORF">BJ322DRAFT_1107046</name>
</gene>
<dbReference type="PANTHER" id="PTHR13142">
    <property type="entry name" value="INNER CENTROMERE PROTEIN"/>
    <property type="match status" value="1"/>
</dbReference>
<evidence type="ECO:0000256" key="3">
    <source>
        <dbReference type="ARBA" id="ARBA00010042"/>
    </source>
</evidence>
<feature type="compositionally biased region" description="Pro residues" evidence="8">
    <location>
        <begin position="254"/>
        <end position="266"/>
    </location>
</feature>
<feature type="compositionally biased region" description="Low complexity" evidence="8">
    <location>
        <begin position="960"/>
        <end position="979"/>
    </location>
</feature>
<evidence type="ECO:0000256" key="2">
    <source>
        <dbReference type="ARBA" id="ARBA00004186"/>
    </source>
</evidence>
<name>A0A9P6L7R1_9AGAM</name>
<dbReference type="GO" id="GO:0005634">
    <property type="term" value="C:nucleus"/>
    <property type="evidence" value="ECO:0007669"/>
    <property type="project" value="UniProtKB-SubCell"/>
</dbReference>
<feature type="compositionally biased region" description="Polar residues" evidence="8">
    <location>
        <begin position="821"/>
        <end position="835"/>
    </location>
</feature>